<dbReference type="PANTHER" id="PTHR46529:SF1">
    <property type="entry name" value="TRNA WYBUTOSINE-SYNTHESIZING PROTEIN 4"/>
    <property type="match status" value="1"/>
</dbReference>
<dbReference type="EMBL" id="JAHUTI010055709">
    <property type="protein sequence ID" value="MED6250217.1"/>
    <property type="molecule type" value="Genomic_DNA"/>
</dbReference>
<keyword evidence="4" id="KW-1185">Reference proteome</keyword>
<evidence type="ECO:0000256" key="1">
    <source>
        <dbReference type="ARBA" id="ARBA00010703"/>
    </source>
</evidence>
<reference evidence="3 4" key="1">
    <citation type="submission" date="2021-07" db="EMBL/GenBank/DDBJ databases">
        <authorList>
            <person name="Palmer J.M."/>
        </authorList>
    </citation>
    <scope>NUCLEOTIDE SEQUENCE [LARGE SCALE GENOMIC DNA]</scope>
    <source>
        <strain evidence="3 4">AT_MEX2019</strain>
        <tissue evidence="3">Muscle</tissue>
    </source>
</reference>
<protein>
    <submittedName>
        <fullName evidence="3">Uncharacterized protein</fullName>
    </submittedName>
</protein>
<dbReference type="InterPro" id="IPR015915">
    <property type="entry name" value="Kelch-typ_b-propeller"/>
</dbReference>
<dbReference type="Gene3D" id="2.120.10.80">
    <property type="entry name" value="Kelch-type beta propeller"/>
    <property type="match status" value="1"/>
</dbReference>
<dbReference type="Pfam" id="PF24681">
    <property type="entry name" value="Kelch_KLHDC2_KLHL20_DRC7"/>
    <property type="match status" value="1"/>
</dbReference>
<evidence type="ECO:0000313" key="4">
    <source>
        <dbReference type="Proteomes" id="UP001345963"/>
    </source>
</evidence>
<proteinExistence type="inferred from homology"/>
<dbReference type="Proteomes" id="UP001345963">
    <property type="component" value="Unassembled WGS sequence"/>
</dbReference>
<comment type="similarity">
    <text evidence="1">Belongs to the methyltransferase superfamily. LCMT family.</text>
</comment>
<evidence type="ECO:0000256" key="2">
    <source>
        <dbReference type="ARBA" id="ARBA00022691"/>
    </source>
</evidence>
<dbReference type="PANTHER" id="PTHR46529">
    <property type="entry name" value="TRNA WYBUTOSINE-SYNTHESIZING PROTEIN 4"/>
    <property type="match status" value="1"/>
</dbReference>
<gene>
    <name evidence="3" type="ORF">ATANTOWER_027067</name>
</gene>
<dbReference type="SUPFAM" id="SSF117281">
    <property type="entry name" value="Kelch motif"/>
    <property type="match status" value="1"/>
</dbReference>
<comment type="caution">
    <text evidence="3">The sequence shown here is derived from an EMBL/GenBank/DDBJ whole genome shotgun (WGS) entry which is preliminary data.</text>
</comment>
<keyword evidence="2" id="KW-0949">S-adenosyl-L-methionine</keyword>
<evidence type="ECO:0000313" key="3">
    <source>
        <dbReference type="EMBL" id="MED6250217.1"/>
    </source>
</evidence>
<name>A0ABU7BHV0_9TELE</name>
<sequence>MAGRDFLFVFGGKNQSESVLGDSSFLSLDQRHWTEIPVEGAAPAARHSHSACSYQGGVVVFGGLSREGVPLGDTSVLMPTERGFHWERIAVQPPPVPRYSHCAHVVGDRLVVVGGVWMHSDGVPGVVIISLTMCSSMEFRLDTVSFHSGSSAGNQHRLFLVVMGKRKYTLLFKYSV</sequence>
<organism evidence="3 4">
    <name type="scientific">Ataeniobius toweri</name>
    <dbReference type="NCBI Taxonomy" id="208326"/>
    <lineage>
        <taxon>Eukaryota</taxon>
        <taxon>Metazoa</taxon>
        <taxon>Chordata</taxon>
        <taxon>Craniata</taxon>
        <taxon>Vertebrata</taxon>
        <taxon>Euteleostomi</taxon>
        <taxon>Actinopterygii</taxon>
        <taxon>Neopterygii</taxon>
        <taxon>Teleostei</taxon>
        <taxon>Neoteleostei</taxon>
        <taxon>Acanthomorphata</taxon>
        <taxon>Ovalentaria</taxon>
        <taxon>Atherinomorphae</taxon>
        <taxon>Cyprinodontiformes</taxon>
        <taxon>Goodeidae</taxon>
        <taxon>Ataeniobius</taxon>
    </lineage>
</organism>
<accession>A0ABU7BHV0</accession>